<feature type="domain" description="GGDEF" evidence="2">
    <location>
        <begin position="113"/>
        <end position="249"/>
    </location>
</feature>
<proteinExistence type="predicted"/>
<comment type="caution">
    <text evidence="3">The sequence shown here is derived from an EMBL/GenBank/DDBJ whole genome shotgun (WGS) entry which is preliminary data.</text>
</comment>
<dbReference type="SUPFAM" id="SSF55073">
    <property type="entry name" value="Nucleotide cyclase"/>
    <property type="match status" value="1"/>
</dbReference>
<evidence type="ECO:0000313" key="4">
    <source>
        <dbReference type="Proteomes" id="UP000317893"/>
    </source>
</evidence>
<dbReference type="SMART" id="SM00267">
    <property type="entry name" value="GGDEF"/>
    <property type="match status" value="1"/>
</dbReference>
<dbReference type="InterPro" id="IPR035919">
    <property type="entry name" value="EAL_sf"/>
</dbReference>
<dbReference type="PROSITE" id="PS50887">
    <property type="entry name" value="GGDEF"/>
    <property type="match status" value="1"/>
</dbReference>
<dbReference type="InterPro" id="IPR001633">
    <property type="entry name" value="EAL_dom"/>
</dbReference>
<accession>A0A542E565</accession>
<dbReference type="SUPFAM" id="SSF141868">
    <property type="entry name" value="EAL domain-like"/>
    <property type="match status" value="1"/>
</dbReference>
<evidence type="ECO:0000259" key="2">
    <source>
        <dbReference type="PROSITE" id="PS50887"/>
    </source>
</evidence>
<dbReference type="PROSITE" id="PS50883">
    <property type="entry name" value="EAL"/>
    <property type="match status" value="1"/>
</dbReference>
<dbReference type="Gene3D" id="3.20.20.450">
    <property type="entry name" value="EAL domain"/>
    <property type="match status" value="1"/>
</dbReference>
<dbReference type="InterPro" id="IPR000160">
    <property type="entry name" value="GGDEF_dom"/>
</dbReference>
<evidence type="ECO:0000313" key="3">
    <source>
        <dbReference type="EMBL" id="TQJ10471.1"/>
    </source>
</evidence>
<dbReference type="NCBIfam" id="TIGR00254">
    <property type="entry name" value="GGDEF"/>
    <property type="match status" value="1"/>
</dbReference>
<dbReference type="OrthoDB" id="23692at2"/>
<dbReference type="EMBL" id="VFMN01000001">
    <property type="protein sequence ID" value="TQJ10471.1"/>
    <property type="molecule type" value="Genomic_DNA"/>
</dbReference>
<protein>
    <submittedName>
        <fullName evidence="3">Diguanylate cyclase (GGDEF)-like protein</fullName>
    </submittedName>
</protein>
<organism evidence="3 4">
    <name type="scientific">Lapillicoccus jejuensis</name>
    <dbReference type="NCBI Taxonomy" id="402171"/>
    <lineage>
        <taxon>Bacteria</taxon>
        <taxon>Bacillati</taxon>
        <taxon>Actinomycetota</taxon>
        <taxon>Actinomycetes</taxon>
        <taxon>Micrococcales</taxon>
        <taxon>Intrasporangiaceae</taxon>
        <taxon>Lapillicoccus</taxon>
    </lineage>
</organism>
<sequence>MGDAERTGPTHPPGRPVHPTLTRQLRRLRLDVDQAPDLAGWHRFLDGVSRAYAAAEADRSLLERSVEISSAEMIELNDALRHQARHDALTGLSNRLDLRESLRDLLAAAPLASHTAVLFVDLDGFKAVNDSLGHRAGDEVLRQSAVRLRAVVRAGDLLARLGGDEFVVVSHDAGPDDAVRLGARVVATLEEPFLLGGTSVRISASVGVGVARRLDGTPSLDPDELLREADLAMYDAKRRGKAQVRVFDEAVRRGVGHQLSTEQALRGAVAAGELVLHYQPLVDLASERVVGFEALVRWVRPGTGLVPPDEFLPVAVRAGLIGGIDRWVVAQACADAAAWPDDTLSVAVNLVAADLREDATVLAVVHALASSGLPARRLVVELTEGTAIGDDEDVARNLAALRELGVRLAIDDFGTGYSALSYLGRIAAGSLKIDRSFTQRLGEDAAGAAVVRAMVSMADAFGLAVVAEGVESPQQAEIVRTLGCRSGQGYHFARPMPAEDVPAYLAAGARPTLSLLSG</sequence>
<gene>
    <name evidence="3" type="ORF">FB458_3594</name>
</gene>
<dbReference type="Pfam" id="PF00563">
    <property type="entry name" value="EAL"/>
    <property type="match status" value="1"/>
</dbReference>
<dbReference type="Gene3D" id="3.30.70.270">
    <property type="match status" value="1"/>
</dbReference>
<keyword evidence="4" id="KW-1185">Reference proteome</keyword>
<dbReference type="CDD" id="cd01948">
    <property type="entry name" value="EAL"/>
    <property type="match status" value="1"/>
</dbReference>
<evidence type="ECO:0000259" key="1">
    <source>
        <dbReference type="PROSITE" id="PS50883"/>
    </source>
</evidence>
<dbReference type="InterPro" id="IPR029787">
    <property type="entry name" value="Nucleotide_cyclase"/>
</dbReference>
<reference evidence="3 4" key="1">
    <citation type="submission" date="2019-06" db="EMBL/GenBank/DDBJ databases">
        <title>Sequencing the genomes of 1000 actinobacteria strains.</title>
        <authorList>
            <person name="Klenk H.-P."/>
        </authorList>
    </citation>
    <scope>NUCLEOTIDE SEQUENCE [LARGE SCALE GENOMIC DNA]</scope>
    <source>
        <strain evidence="3 4">DSM 18607</strain>
    </source>
</reference>
<dbReference type="Proteomes" id="UP000317893">
    <property type="component" value="Unassembled WGS sequence"/>
</dbReference>
<dbReference type="CDD" id="cd01949">
    <property type="entry name" value="GGDEF"/>
    <property type="match status" value="1"/>
</dbReference>
<name>A0A542E565_9MICO</name>
<dbReference type="InterPro" id="IPR052155">
    <property type="entry name" value="Biofilm_reg_signaling"/>
</dbReference>
<dbReference type="PANTHER" id="PTHR44757:SF2">
    <property type="entry name" value="BIOFILM ARCHITECTURE MAINTENANCE PROTEIN MBAA"/>
    <property type="match status" value="1"/>
</dbReference>
<dbReference type="Pfam" id="PF00990">
    <property type="entry name" value="GGDEF"/>
    <property type="match status" value="1"/>
</dbReference>
<dbReference type="InterPro" id="IPR043128">
    <property type="entry name" value="Rev_trsase/Diguanyl_cyclase"/>
</dbReference>
<dbReference type="AlphaFoldDB" id="A0A542E565"/>
<feature type="domain" description="EAL" evidence="1">
    <location>
        <begin position="258"/>
        <end position="509"/>
    </location>
</feature>
<dbReference type="SMART" id="SM00052">
    <property type="entry name" value="EAL"/>
    <property type="match status" value="1"/>
</dbReference>
<dbReference type="PANTHER" id="PTHR44757">
    <property type="entry name" value="DIGUANYLATE CYCLASE DGCP"/>
    <property type="match status" value="1"/>
</dbReference>
<dbReference type="RefSeq" id="WP_141849689.1">
    <property type="nucleotide sequence ID" value="NZ_BAAAPR010000012.1"/>
</dbReference>